<proteinExistence type="predicted"/>
<evidence type="ECO:0000313" key="2">
    <source>
        <dbReference type="Proteomes" id="UP000006738"/>
    </source>
</evidence>
<protein>
    <submittedName>
        <fullName evidence="1">Uncharacterized protein</fullName>
    </submittedName>
</protein>
<dbReference type="KEGG" id="bpl:BURPS1106A_1778"/>
<sequence>MKKPVRMKKPASRYRRAAGFCLRRVAFAPPLAKRAAQAARSV</sequence>
<dbReference type="Proteomes" id="UP000006738">
    <property type="component" value="Chromosome I"/>
</dbReference>
<reference evidence="1 2" key="1">
    <citation type="submission" date="2007-02" db="EMBL/GenBank/DDBJ databases">
        <authorList>
            <person name="DeShazer D."/>
            <person name="Woods D.E."/>
            <person name="Nierman W.C."/>
        </authorList>
    </citation>
    <scope>NUCLEOTIDE SEQUENCE [LARGE SCALE GENOMIC DNA]</scope>
    <source>
        <strain evidence="1 2">1106a</strain>
    </source>
</reference>
<name>A3NUM6_BURP0</name>
<accession>A3NUM6</accession>
<gene>
    <name evidence="1" type="ordered locus">BURPS1106A_1778</name>
</gene>
<evidence type="ECO:0000313" key="1">
    <source>
        <dbReference type="EMBL" id="ABN90554.1"/>
    </source>
</evidence>
<organism evidence="1 2">
    <name type="scientific">Burkholderia pseudomallei (strain 1106a)</name>
    <dbReference type="NCBI Taxonomy" id="357348"/>
    <lineage>
        <taxon>Bacteria</taxon>
        <taxon>Pseudomonadati</taxon>
        <taxon>Pseudomonadota</taxon>
        <taxon>Betaproteobacteria</taxon>
        <taxon>Burkholderiales</taxon>
        <taxon>Burkholderiaceae</taxon>
        <taxon>Burkholderia</taxon>
        <taxon>pseudomallei group</taxon>
    </lineage>
</organism>
<dbReference type="EMBL" id="CP000572">
    <property type="protein sequence ID" value="ABN90554.1"/>
    <property type="molecule type" value="Genomic_DNA"/>
</dbReference>
<dbReference type="AlphaFoldDB" id="A3NUM6"/>
<dbReference type="HOGENOM" id="CLU_3248406_0_0_4"/>